<keyword evidence="4" id="KW-0238">DNA-binding</keyword>
<keyword evidence="2" id="KW-0677">Repeat</keyword>
<keyword evidence="5" id="KW-0804">Transcription</keyword>
<evidence type="ECO:0000259" key="9">
    <source>
        <dbReference type="PROSITE" id="PS51294"/>
    </source>
</evidence>
<protein>
    <submittedName>
        <fullName evidence="10">Uncharacterized protein</fullName>
    </submittedName>
</protein>
<accession>A0A0E0DLN1</accession>
<evidence type="ECO:0000313" key="10">
    <source>
        <dbReference type="EnsemblPlants" id="OMERI05G02430.1"/>
    </source>
</evidence>
<dbReference type="STRING" id="40149.A0A0E0DLN1"/>
<dbReference type="GO" id="GO:0043565">
    <property type="term" value="F:sequence-specific DNA binding"/>
    <property type="evidence" value="ECO:0007669"/>
    <property type="project" value="InterPro"/>
</dbReference>
<feature type="compositionally biased region" description="Polar residues" evidence="7">
    <location>
        <begin position="239"/>
        <end position="249"/>
    </location>
</feature>
<dbReference type="Gene3D" id="1.10.10.60">
    <property type="entry name" value="Homeodomain-like"/>
    <property type="match status" value="2"/>
</dbReference>
<dbReference type="CDD" id="cd00167">
    <property type="entry name" value="SANT"/>
    <property type="match status" value="2"/>
</dbReference>
<evidence type="ECO:0000256" key="2">
    <source>
        <dbReference type="ARBA" id="ARBA00022737"/>
    </source>
</evidence>
<dbReference type="GO" id="GO:0005634">
    <property type="term" value="C:nucleus"/>
    <property type="evidence" value="ECO:0007669"/>
    <property type="project" value="UniProtKB-SubCell"/>
</dbReference>
<dbReference type="InterPro" id="IPR001005">
    <property type="entry name" value="SANT/Myb"/>
</dbReference>
<dbReference type="SMART" id="SM00717">
    <property type="entry name" value="SANT"/>
    <property type="match status" value="2"/>
</dbReference>
<evidence type="ECO:0000259" key="8">
    <source>
        <dbReference type="PROSITE" id="PS50090"/>
    </source>
</evidence>
<dbReference type="GO" id="GO:0003700">
    <property type="term" value="F:DNA-binding transcription factor activity"/>
    <property type="evidence" value="ECO:0007669"/>
    <property type="project" value="InterPro"/>
</dbReference>
<keyword evidence="6" id="KW-0539">Nucleus</keyword>
<feature type="domain" description="Myb-like" evidence="8">
    <location>
        <begin position="88"/>
        <end position="138"/>
    </location>
</feature>
<feature type="domain" description="HTH myb-type" evidence="9">
    <location>
        <begin position="27"/>
        <end position="87"/>
    </location>
</feature>
<dbReference type="FunFam" id="1.10.10.60:FF:000011">
    <property type="entry name" value="Myb transcription factor"/>
    <property type="match status" value="1"/>
</dbReference>
<name>A0A0E0DLN1_9ORYZ</name>
<dbReference type="Gramene" id="OMERI05G02430.1">
    <property type="protein sequence ID" value="OMERI05G02430.1"/>
    <property type="gene ID" value="OMERI05G02430"/>
</dbReference>
<proteinExistence type="predicted"/>
<organism evidence="10">
    <name type="scientific">Oryza meridionalis</name>
    <dbReference type="NCBI Taxonomy" id="40149"/>
    <lineage>
        <taxon>Eukaryota</taxon>
        <taxon>Viridiplantae</taxon>
        <taxon>Streptophyta</taxon>
        <taxon>Embryophyta</taxon>
        <taxon>Tracheophyta</taxon>
        <taxon>Spermatophyta</taxon>
        <taxon>Magnoliopsida</taxon>
        <taxon>Liliopsida</taxon>
        <taxon>Poales</taxon>
        <taxon>Poaceae</taxon>
        <taxon>BOP clade</taxon>
        <taxon>Oryzoideae</taxon>
        <taxon>Oryzeae</taxon>
        <taxon>Oryzinae</taxon>
        <taxon>Oryza</taxon>
    </lineage>
</organism>
<feature type="compositionally biased region" description="Low complexity" evidence="7">
    <location>
        <begin position="256"/>
        <end position="267"/>
    </location>
</feature>
<dbReference type="PROSITE" id="PS50090">
    <property type="entry name" value="MYB_LIKE"/>
    <property type="match status" value="2"/>
</dbReference>
<comment type="subcellular location">
    <subcellularLocation>
        <location evidence="1">Nucleus</location>
    </subcellularLocation>
</comment>
<dbReference type="PROSITE" id="PS51294">
    <property type="entry name" value="HTH_MYB"/>
    <property type="match status" value="2"/>
</dbReference>
<dbReference type="Pfam" id="PF00249">
    <property type="entry name" value="Myb_DNA-binding"/>
    <property type="match status" value="2"/>
</dbReference>
<dbReference type="Proteomes" id="UP000008021">
    <property type="component" value="Chromosome 5"/>
</dbReference>
<dbReference type="InterPro" id="IPR017930">
    <property type="entry name" value="Myb_dom"/>
</dbReference>
<dbReference type="HOGENOM" id="CLU_028567_8_2_1"/>
<evidence type="ECO:0000256" key="5">
    <source>
        <dbReference type="ARBA" id="ARBA00023163"/>
    </source>
</evidence>
<dbReference type="PANTHER" id="PTHR45675">
    <property type="entry name" value="MYB TRANSCRIPTION FACTOR-RELATED-RELATED"/>
    <property type="match status" value="1"/>
</dbReference>
<keyword evidence="3" id="KW-0805">Transcription regulation</keyword>
<evidence type="ECO:0000256" key="1">
    <source>
        <dbReference type="ARBA" id="ARBA00004123"/>
    </source>
</evidence>
<dbReference type="AlphaFoldDB" id="A0A0E0DLN1"/>
<feature type="domain" description="HTH myb-type" evidence="9">
    <location>
        <begin position="88"/>
        <end position="142"/>
    </location>
</feature>
<reference evidence="10" key="2">
    <citation type="submission" date="2018-05" db="EMBL/GenBank/DDBJ databases">
        <title>OmerRS3 (Oryza meridionalis Reference Sequence Version 3).</title>
        <authorList>
            <person name="Zhang J."/>
            <person name="Kudrna D."/>
            <person name="Lee S."/>
            <person name="Talag J."/>
            <person name="Welchert J."/>
            <person name="Wing R.A."/>
        </authorList>
    </citation>
    <scope>NUCLEOTIDE SEQUENCE [LARGE SCALE GENOMIC DNA]</scope>
    <source>
        <strain evidence="10">cv. OR44</strain>
    </source>
</reference>
<dbReference type="InterPro" id="IPR009057">
    <property type="entry name" value="Homeodomain-like_sf"/>
</dbReference>
<feature type="region of interest" description="Disordered" evidence="7">
    <location>
        <begin position="227"/>
        <end position="267"/>
    </location>
</feature>
<dbReference type="PANTHER" id="PTHR45675:SF128">
    <property type="entry name" value="MYB DNA-BINDING DOMAIN SUPERFAMILY PROTEIN-RELATED"/>
    <property type="match status" value="1"/>
</dbReference>
<sequence length="330" mass="35930">MDLEMMGMAMSPAMSSATAAASEDEGDLRRGPWTVEEDMLLVDYIANHGEGRWNSLARCAADRLRVWTRVGLRRTGKSCRLRWLNYLRPDVRRGNITADEQLLILDLHSRWGNRWSKIAQYLPGRTDNEIKNYWRTRVQKHAKQLRCDVNSKEFRDVVRHVWMPRLVERIQADAAAAAAGDDVAAAAPVSAAAMRSMSSPAGAMYLHHQQIPLAAGAAMVAPAASSEAYHHHGGGGGDTSCSEPSQAAVTMSPDDASSTLRSSSAAAENDTIHGDVLSGSWSELLATTTTIAATGGRDGAATAGLPDFDELGDFEDNLWSLEDIWLHQQC</sequence>
<evidence type="ECO:0000313" key="11">
    <source>
        <dbReference type="Proteomes" id="UP000008021"/>
    </source>
</evidence>
<dbReference type="InterPro" id="IPR044676">
    <property type="entry name" value="EOBI/EOBII-like_plant"/>
</dbReference>
<keyword evidence="11" id="KW-1185">Reference proteome</keyword>
<feature type="domain" description="Myb-like" evidence="8">
    <location>
        <begin position="25"/>
        <end position="87"/>
    </location>
</feature>
<evidence type="ECO:0000256" key="7">
    <source>
        <dbReference type="SAM" id="MobiDB-lite"/>
    </source>
</evidence>
<dbReference type="SUPFAM" id="SSF46689">
    <property type="entry name" value="Homeodomain-like"/>
    <property type="match status" value="1"/>
</dbReference>
<evidence type="ECO:0000256" key="3">
    <source>
        <dbReference type="ARBA" id="ARBA00023015"/>
    </source>
</evidence>
<dbReference type="EnsemblPlants" id="OMERI05G02430.1">
    <property type="protein sequence ID" value="OMERI05G02430.1"/>
    <property type="gene ID" value="OMERI05G02430"/>
</dbReference>
<reference evidence="10" key="1">
    <citation type="submission" date="2015-04" db="UniProtKB">
        <authorList>
            <consortium name="EnsemblPlants"/>
        </authorList>
    </citation>
    <scope>IDENTIFICATION</scope>
</reference>
<evidence type="ECO:0000256" key="6">
    <source>
        <dbReference type="ARBA" id="ARBA00023242"/>
    </source>
</evidence>
<evidence type="ECO:0000256" key="4">
    <source>
        <dbReference type="ARBA" id="ARBA00023125"/>
    </source>
</evidence>
<dbReference type="FunFam" id="1.10.10.60:FF:000107">
    <property type="entry name" value="MYB transcription factor"/>
    <property type="match status" value="1"/>
</dbReference>